<dbReference type="Proteomes" id="UP000179797">
    <property type="component" value="Unassembled WGS sequence"/>
</dbReference>
<name>A0A1S1YS93_FLAPC</name>
<dbReference type="InterPro" id="IPR024185">
    <property type="entry name" value="FTHF_cligase-like_sf"/>
</dbReference>
<dbReference type="Gene3D" id="3.40.50.10420">
    <property type="entry name" value="NagB/RpiA/CoA transferase-like"/>
    <property type="match status" value="1"/>
</dbReference>
<comment type="caution">
    <text evidence="2">The sequence shown here is derived from an EMBL/GenBank/DDBJ whole genome shotgun (WGS) entry which is preliminary data.</text>
</comment>
<sequence>MSSKSSIIDAIRNIEKEEVHLPRIPYFEGLSYDSTAFFLDMLQRLGVEVIQGNSIEDIPYYLQEREFDSKKIFTQFSELPYRKTLKHGQLESIQLSILNGKVAVAENGAIWVTDERLSNRALTVIGEHLLIAISKRNLVWNMHEAYANISIHEHGYGMFISGPSKTADIEQSLVKGAHGSKSLIVFIYE</sequence>
<reference evidence="2 3" key="1">
    <citation type="journal article" date="2012" name="Int. J. Syst. Evol. Microbiol.">
        <title>Flammeovirga pacifica sp. nov., isolated from deep-sea sediment.</title>
        <authorList>
            <person name="Xu H."/>
            <person name="Fu Y."/>
            <person name="Yang N."/>
            <person name="Ding Z."/>
            <person name="Lai Q."/>
            <person name="Zeng R."/>
        </authorList>
    </citation>
    <scope>NUCLEOTIDE SEQUENCE [LARGE SCALE GENOMIC DNA]</scope>
    <source>
        <strain evidence="3">DSM 24597 / LMG 26175 / WPAGA1</strain>
    </source>
</reference>
<organism evidence="2 3">
    <name type="scientific">Flammeovirga pacifica</name>
    <dbReference type="NCBI Taxonomy" id="915059"/>
    <lineage>
        <taxon>Bacteria</taxon>
        <taxon>Pseudomonadati</taxon>
        <taxon>Bacteroidota</taxon>
        <taxon>Cytophagia</taxon>
        <taxon>Cytophagales</taxon>
        <taxon>Flammeovirgaceae</taxon>
        <taxon>Flammeovirga</taxon>
    </lineage>
</organism>
<dbReference type="Pfam" id="PF02589">
    <property type="entry name" value="LUD_dom"/>
    <property type="match status" value="1"/>
</dbReference>
<dbReference type="InterPro" id="IPR037171">
    <property type="entry name" value="NagB/RpiA_transferase-like"/>
</dbReference>
<dbReference type="STRING" id="915059.NH26_20035"/>
<dbReference type="SUPFAM" id="SSF100950">
    <property type="entry name" value="NagB/RpiA/CoA transferase-like"/>
    <property type="match status" value="1"/>
</dbReference>
<evidence type="ECO:0000313" key="2">
    <source>
        <dbReference type="EMBL" id="OHX63904.1"/>
    </source>
</evidence>
<proteinExistence type="predicted"/>
<dbReference type="RefSeq" id="WP_044217810.1">
    <property type="nucleotide sequence ID" value="NZ_JRYR02000002.1"/>
</dbReference>
<keyword evidence="3" id="KW-1185">Reference proteome</keyword>
<dbReference type="OrthoDB" id="9794157at2"/>
<feature type="domain" description="LUD" evidence="1">
    <location>
        <begin position="89"/>
        <end position="187"/>
    </location>
</feature>
<evidence type="ECO:0000313" key="3">
    <source>
        <dbReference type="Proteomes" id="UP000179797"/>
    </source>
</evidence>
<dbReference type="PANTHER" id="PTHR43682">
    <property type="entry name" value="LACTATE UTILIZATION PROTEIN C"/>
    <property type="match status" value="1"/>
</dbReference>
<gene>
    <name evidence="2" type="ORF">NH26_20035</name>
</gene>
<protein>
    <recommendedName>
        <fullName evidence="1">LUD domain-containing protein</fullName>
    </recommendedName>
</protein>
<dbReference type="PANTHER" id="PTHR43682:SF1">
    <property type="entry name" value="LACTATE UTILIZATION PROTEIN C"/>
    <property type="match status" value="1"/>
</dbReference>
<dbReference type="AlphaFoldDB" id="A0A1S1YS93"/>
<evidence type="ECO:0000259" key="1">
    <source>
        <dbReference type="Pfam" id="PF02589"/>
    </source>
</evidence>
<dbReference type="EMBL" id="JRYR02000002">
    <property type="protein sequence ID" value="OHX63904.1"/>
    <property type="molecule type" value="Genomic_DNA"/>
</dbReference>
<accession>A0A1S1YS93</accession>
<dbReference type="InterPro" id="IPR003741">
    <property type="entry name" value="LUD_dom"/>
</dbReference>